<dbReference type="AlphaFoldDB" id="A0A347ULW0"/>
<evidence type="ECO:0000256" key="6">
    <source>
        <dbReference type="ARBA" id="ARBA00022840"/>
    </source>
</evidence>
<dbReference type="InterPro" id="IPR036640">
    <property type="entry name" value="ABC1_TM_sf"/>
</dbReference>
<reference evidence="13 14" key="1">
    <citation type="submission" date="2018-09" db="EMBL/GenBank/DDBJ databases">
        <title>Profundibacter amoris BAR1 gen. nov., sp. nov., a new member of the Roseobacter clade isolated at Lokis Castle Vent Field on the Arctic Mid-Oceanic Ridge.</title>
        <authorList>
            <person name="Le Moine Bauer S."/>
            <person name="Sjoeberg A.G."/>
            <person name="L'Haridon S."/>
            <person name="Stokke R."/>
            <person name="Roalkvam I."/>
            <person name="Steen I.H."/>
            <person name="Dahle H."/>
        </authorList>
    </citation>
    <scope>NUCLEOTIDE SEQUENCE [LARGE SCALE GENOMIC DNA]</scope>
    <source>
        <strain evidence="13 14">BAR1</strain>
    </source>
</reference>
<evidence type="ECO:0000259" key="11">
    <source>
        <dbReference type="PROSITE" id="PS50893"/>
    </source>
</evidence>
<dbReference type="InterPro" id="IPR027417">
    <property type="entry name" value="P-loop_NTPase"/>
</dbReference>
<evidence type="ECO:0000256" key="1">
    <source>
        <dbReference type="ARBA" id="ARBA00004651"/>
    </source>
</evidence>
<feature type="domain" description="ABC transporter" evidence="11">
    <location>
        <begin position="332"/>
        <end position="565"/>
    </location>
</feature>
<feature type="transmembrane region" description="Helical" evidence="10">
    <location>
        <begin position="242"/>
        <end position="264"/>
    </location>
</feature>
<dbReference type="Pfam" id="PF00005">
    <property type="entry name" value="ABC_tran"/>
    <property type="match status" value="1"/>
</dbReference>
<evidence type="ECO:0000256" key="9">
    <source>
        <dbReference type="SAM" id="MobiDB-lite"/>
    </source>
</evidence>
<protein>
    <submittedName>
        <fullName evidence="13">ABC transporter ATP-binding protein</fullName>
    </submittedName>
</protein>
<keyword evidence="2" id="KW-0813">Transport</keyword>
<evidence type="ECO:0000256" key="5">
    <source>
        <dbReference type="ARBA" id="ARBA00022741"/>
    </source>
</evidence>
<gene>
    <name evidence="13" type="ORF">BAR1_13740</name>
</gene>
<dbReference type="PROSITE" id="PS50893">
    <property type="entry name" value="ABC_TRANSPORTER_2"/>
    <property type="match status" value="1"/>
</dbReference>
<evidence type="ECO:0000259" key="12">
    <source>
        <dbReference type="PROSITE" id="PS50929"/>
    </source>
</evidence>
<dbReference type="InterPro" id="IPR003593">
    <property type="entry name" value="AAA+_ATPase"/>
</dbReference>
<evidence type="ECO:0000313" key="14">
    <source>
        <dbReference type="Proteomes" id="UP000261704"/>
    </source>
</evidence>
<dbReference type="InterPro" id="IPR003439">
    <property type="entry name" value="ABC_transporter-like_ATP-bd"/>
</dbReference>
<dbReference type="InterPro" id="IPR011527">
    <property type="entry name" value="ABC1_TM_dom"/>
</dbReference>
<evidence type="ECO:0000256" key="8">
    <source>
        <dbReference type="ARBA" id="ARBA00023136"/>
    </source>
</evidence>
<dbReference type="PANTHER" id="PTHR43394:SF1">
    <property type="entry name" value="ATP-BINDING CASSETTE SUB-FAMILY B MEMBER 10, MITOCHONDRIAL"/>
    <property type="match status" value="1"/>
</dbReference>
<evidence type="ECO:0000256" key="3">
    <source>
        <dbReference type="ARBA" id="ARBA00022475"/>
    </source>
</evidence>
<proteinExistence type="predicted"/>
<dbReference type="GO" id="GO:0015421">
    <property type="term" value="F:ABC-type oligopeptide transporter activity"/>
    <property type="evidence" value="ECO:0007669"/>
    <property type="project" value="TreeGrafter"/>
</dbReference>
<dbReference type="Gene3D" id="1.20.1560.10">
    <property type="entry name" value="ABC transporter type 1, transmembrane domain"/>
    <property type="match status" value="1"/>
</dbReference>
<keyword evidence="5" id="KW-0547">Nucleotide-binding</keyword>
<dbReference type="InterPro" id="IPR017871">
    <property type="entry name" value="ABC_transporter-like_CS"/>
</dbReference>
<evidence type="ECO:0000256" key="4">
    <source>
        <dbReference type="ARBA" id="ARBA00022692"/>
    </source>
</evidence>
<dbReference type="OrthoDB" id="9808328at2"/>
<dbReference type="GO" id="GO:0005886">
    <property type="term" value="C:plasma membrane"/>
    <property type="evidence" value="ECO:0007669"/>
    <property type="project" value="UniProtKB-SubCell"/>
</dbReference>
<feature type="region of interest" description="Disordered" evidence="9">
    <location>
        <begin position="572"/>
        <end position="594"/>
    </location>
</feature>
<dbReference type="GO" id="GO:0005524">
    <property type="term" value="F:ATP binding"/>
    <property type="evidence" value="ECO:0007669"/>
    <property type="project" value="UniProtKB-KW"/>
</dbReference>
<evidence type="ECO:0000256" key="2">
    <source>
        <dbReference type="ARBA" id="ARBA00022448"/>
    </source>
</evidence>
<keyword evidence="7 10" id="KW-1133">Transmembrane helix</keyword>
<dbReference type="EMBL" id="CP032125">
    <property type="protein sequence ID" value="AXX99838.1"/>
    <property type="molecule type" value="Genomic_DNA"/>
</dbReference>
<dbReference type="InterPro" id="IPR039421">
    <property type="entry name" value="Type_1_exporter"/>
</dbReference>
<dbReference type="Gene3D" id="3.40.50.300">
    <property type="entry name" value="P-loop containing nucleotide triphosphate hydrolases"/>
    <property type="match status" value="1"/>
</dbReference>
<comment type="subcellular location">
    <subcellularLocation>
        <location evidence="1">Cell membrane</location>
        <topology evidence="1">Multi-pass membrane protein</topology>
    </subcellularLocation>
</comment>
<keyword evidence="4 10" id="KW-0812">Transmembrane</keyword>
<keyword evidence="8 10" id="KW-0472">Membrane</keyword>
<feature type="transmembrane region" description="Helical" evidence="10">
    <location>
        <begin position="154"/>
        <end position="174"/>
    </location>
</feature>
<name>A0A347ULW0_9RHOB</name>
<feature type="transmembrane region" description="Helical" evidence="10">
    <location>
        <begin position="12"/>
        <end position="37"/>
    </location>
</feature>
<keyword evidence="6 13" id="KW-0067">ATP-binding</keyword>
<dbReference type="SUPFAM" id="SSF52540">
    <property type="entry name" value="P-loop containing nucleoside triphosphate hydrolases"/>
    <property type="match status" value="1"/>
</dbReference>
<dbReference type="FunFam" id="3.40.50.300:FF:000221">
    <property type="entry name" value="Multidrug ABC transporter ATP-binding protein"/>
    <property type="match status" value="1"/>
</dbReference>
<feature type="transmembrane region" description="Helical" evidence="10">
    <location>
        <begin position="52"/>
        <end position="70"/>
    </location>
</feature>
<sequence>MRRLWNGYLKHHKWWMALAIVLMVIEGSTLAILSYMLQPMFDNVFAAGNKQAVWWVGGIIFGLFLVRAITQLAQKTIMTRIAQKTSTSMQVDLLRHLMRLDSVFFQKNPPGALMERVQGDTNAVQQVWGVIISGAGRDAISLISLLGLALSIDWVWTLVAVVGAPLLVVPVYVLQKYIRRKTSHMRQQASLRSTRLDEVFHGINPIKLNLLEEYQANRFSSIIDTIVSAEVKTAASRAMIPSLIDIITGLGFFGVMIVGGQDIIEGEKTIGQFMSFFSAMALAFQPMRRLGSISGIWQVAAASLERLYRLFDTEPTIVSPATPAKPVKDTELVMQDVTFAYDDTPVLNATTLTAEAGKTTALVGASGAGKSTIFNVLTRLVEPQSGKTTVGGTPINELALNDLRGMFSVVTQDALLFDETIRENILLGRTDVSDHQLQDALDAAHVTDFLDKLPNGLDTPAGPRGSNLSGGQRQRVAIARAILRDTPILLLDEATSALDAHSEAVVQKALERLSKGRTTLVIAHRLSTIQSADKIIVMEKGRVVDQGTHEELLAGGGIYAELHRLQFKENAPIGGANPLDPPEGPAGNGGGLTVNGGEKTGLFSRFARRLFGR</sequence>
<evidence type="ECO:0000256" key="7">
    <source>
        <dbReference type="ARBA" id="ARBA00022989"/>
    </source>
</evidence>
<dbReference type="Pfam" id="PF00664">
    <property type="entry name" value="ABC_membrane"/>
    <property type="match status" value="1"/>
</dbReference>
<accession>A0A347ULW0</accession>
<keyword evidence="3" id="KW-1003">Cell membrane</keyword>
<dbReference type="KEGG" id="pamo:BAR1_13740"/>
<dbReference type="GO" id="GO:0016887">
    <property type="term" value="F:ATP hydrolysis activity"/>
    <property type="evidence" value="ECO:0007669"/>
    <property type="project" value="InterPro"/>
</dbReference>
<evidence type="ECO:0000313" key="13">
    <source>
        <dbReference type="EMBL" id="AXX99838.1"/>
    </source>
</evidence>
<organism evidence="13 14">
    <name type="scientific">Profundibacter amoris</name>
    <dbReference type="NCBI Taxonomy" id="2171755"/>
    <lineage>
        <taxon>Bacteria</taxon>
        <taxon>Pseudomonadati</taxon>
        <taxon>Pseudomonadota</taxon>
        <taxon>Alphaproteobacteria</taxon>
        <taxon>Rhodobacterales</taxon>
        <taxon>Paracoccaceae</taxon>
        <taxon>Profundibacter</taxon>
    </lineage>
</organism>
<dbReference type="SMART" id="SM00382">
    <property type="entry name" value="AAA"/>
    <property type="match status" value="1"/>
</dbReference>
<dbReference type="PROSITE" id="PS00211">
    <property type="entry name" value="ABC_TRANSPORTER_1"/>
    <property type="match status" value="1"/>
</dbReference>
<keyword evidence="14" id="KW-1185">Reference proteome</keyword>
<evidence type="ECO:0000256" key="10">
    <source>
        <dbReference type="SAM" id="Phobius"/>
    </source>
</evidence>
<feature type="domain" description="ABC transmembrane type-1" evidence="12">
    <location>
        <begin position="17"/>
        <end position="298"/>
    </location>
</feature>
<dbReference type="Proteomes" id="UP000261704">
    <property type="component" value="Chromosome"/>
</dbReference>
<dbReference type="CDD" id="cd18552">
    <property type="entry name" value="ABC_6TM_MsbA_like"/>
    <property type="match status" value="1"/>
</dbReference>
<dbReference type="PANTHER" id="PTHR43394">
    <property type="entry name" value="ATP-DEPENDENT PERMEASE MDL1, MITOCHONDRIAL"/>
    <property type="match status" value="1"/>
</dbReference>
<dbReference type="PROSITE" id="PS50929">
    <property type="entry name" value="ABC_TM1F"/>
    <property type="match status" value="1"/>
</dbReference>
<dbReference type="SUPFAM" id="SSF90123">
    <property type="entry name" value="ABC transporter transmembrane region"/>
    <property type="match status" value="1"/>
</dbReference>